<reference evidence="8" key="1">
    <citation type="submission" date="2022-10" db="EMBL/GenBank/DDBJ databases">
        <title>The WGS of Solirubrobacter ginsenosidimutans DSM 21036.</title>
        <authorList>
            <person name="Jiang Z."/>
        </authorList>
    </citation>
    <scope>NUCLEOTIDE SEQUENCE</scope>
    <source>
        <strain evidence="8">DSM 21036</strain>
    </source>
</reference>
<dbReference type="SMART" id="SM00448">
    <property type="entry name" value="REC"/>
    <property type="match status" value="1"/>
</dbReference>
<dbReference type="InterPro" id="IPR000792">
    <property type="entry name" value="Tscrpt_reg_LuxR_C"/>
</dbReference>
<dbReference type="SUPFAM" id="SSF52172">
    <property type="entry name" value="CheY-like"/>
    <property type="match status" value="1"/>
</dbReference>
<keyword evidence="9" id="KW-1185">Reference proteome</keyword>
<dbReference type="PROSITE" id="PS50043">
    <property type="entry name" value="HTH_LUXR_2"/>
    <property type="match status" value="1"/>
</dbReference>
<dbReference type="CDD" id="cd17535">
    <property type="entry name" value="REC_NarL-like"/>
    <property type="match status" value="1"/>
</dbReference>
<dbReference type="GO" id="GO:0006355">
    <property type="term" value="P:regulation of DNA-templated transcription"/>
    <property type="evidence" value="ECO:0007669"/>
    <property type="project" value="InterPro"/>
</dbReference>
<name>A0A9X3MX67_9ACTN</name>
<dbReference type="Gene3D" id="3.40.50.2300">
    <property type="match status" value="1"/>
</dbReference>
<keyword evidence="2" id="KW-0805">Transcription regulation</keyword>
<evidence type="ECO:0000313" key="9">
    <source>
        <dbReference type="Proteomes" id="UP001149140"/>
    </source>
</evidence>
<dbReference type="Pfam" id="PF00196">
    <property type="entry name" value="GerE"/>
    <property type="match status" value="1"/>
</dbReference>
<feature type="domain" description="HTH luxR-type" evidence="6">
    <location>
        <begin position="148"/>
        <end position="219"/>
    </location>
</feature>
<gene>
    <name evidence="8" type="ORF">OM076_29005</name>
</gene>
<dbReference type="AlphaFoldDB" id="A0A9X3MX67"/>
<dbReference type="PROSITE" id="PS50110">
    <property type="entry name" value="RESPONSE_REGULATORY"/>
    <property type="match status" value="1"/>
</dbReference>
<dbReference type="CDD" id="cd06170">
    <property type="entry name" value="LuxR_C_like"/>
    <property type="match status" value="1"/>
</dbReference>
<dbReference type="PANTHER" id="PTHR43214:SF24">
    <property type="entry name" value="TRANSCRIPTIONAL REGULATORY PROTEIN NARL-RELATED"/>
    <property type="match status" value="1"/>
</dbReference>
<comment type="caution">
    <text evidence="8">The sequence shown here is derived from an EMBL/GenBank/DDBJ whole genome shotgun (WGS) entry which is preliminary data.</text>
</comment>
<keyword evidence="4" id="KW-0804">Transcription</keyword>
<dbReference type="Pfam" id="PF00072">
    <property type="entry name" value="Response_reg"/>
    <property type="match status" value="1"/>
</dbReference>
<evidence type="ECO:0000256" key="1">
    <source>
        <dbReference type="ARBA" id="ARBA00022553"/>
    </source>
</evidence>
<dbReference type="GO" id="GO:0003677">
    <property type="term" value="F:DNA binding"/>
    <property type="evidence" value="ECO:0007669"/>
    <property type="project" value="UniProtKB-KW"/>
</dbReference>
<dbReference type="Proteomes" id="UP001149140">
    <property type="component" value="Unassembled WGS sequence"/>
</dbReference>
<evidence type="ECO:0000259" key="7">
    <source>
        <dbReference type="PROSITE" id="PS50110"/>
    </source>
</evidence>
<evidence type="ECO:0000259" key="6">
    <source>
        <dbReference type="PROSITE" id="PS50043"/>
    </source>
</evidence>
<dbReference type="EMBL" id="JAPDOD010000033">
    <property type="protein sequence ID" value="MDA0164344.1"/>
    <property type="molecule type" value="Genomic_DNA"/>
</dbReference>
<dbReference type="SUPFAM" id="SSF46894">
    <property type="entry name" value="C-terminal effector domain of the bipartite response regulators"/>
    <property type="match status" value="1"/>
</dbReference>
<keyword evidence="1 5" id="KW-0597">Phosphoprotein</keyword>
<proteinExistence type="predicted"/>
<evidence type="ECO:0000256" key="2">
    <source>
        <dbReference type="ARBA" id="ARBA00023015"/>
    </source>
</evidence>
<dbReference type="GO" id="GO:0000160">
    <property type="term" value="P:phosphorelay signal transduction system"/>
    <property type="evidence" value="ECO:0007669"/>
    <property type="project" value="InterPro"/>
</dbReference>
<keyword evidence="3" id="KW-0238">DNA-binding</keyword>
<feature type="modified residue" description="4-aspartylphosphate" evidence="5">
    <location>
        <position position="56"/>
    </location>
</feature>
<feature type="domain" description="Response regulatory" evidence="7">
    <location>
        <begin position="6"/>
        <end position="126"/>
    </location>
</feature>
<dbReference type="PANTHER" id="PTHR43214">
    <property type="entry name" value="TWO-COMPONENT RESPONSE REGULATOR"/>
    <property type="match status" value="1"/>
</dbReference>
<protein>
    <submittedName>
        <fullName evidence="8">Response regulator transcription factor</fullName>
    </submittedName>
</protein>
<accession>A0A9X3MX67</accession>
<dbReference type="PRINTS" id="PR00038">
    <property type="entry name" value="HTHLUXR"/>
</dbReference>
<sequence>MHEPVRVVIGEDDVLLREAIARLLTEAGFEVAAQAGDAETLLDEALAHDADVAVVDVRMPPSRTDDGLRAAIELRRLRPETAVLVLSQYYEPRFALDLVAERSEGVGYLLKERVGDVDAFVEAVNRVAAGGSVLDPEVVARMLGRRAAGSRVAELTAREREVLAAMAEGKSNQGIAAALFVTEAAVSKHVTSIFQKLELPQTSTEHRRVLAVLAFLRDEKR</sequence>
<dbReference type="InterPro" id="IPR011006">
    <property type="entry name" value="CheY-like_superfamily"/>
</dbReference>
<dbReference type="RefSeq" id="WP_270043598.1">
    <property type="nucleotide sequence ID" value="NZ_JAPDOD010000033.1"/>
</dbReference>
<dbReference type="InterPro" id="IPR016032">
    <property type="entry name" value="Sig_transdc_resp-reg_C-effctor"/>
</dbReference>
<dbReference type="InterPro" id="IPR058245">
    <property type="entry name" value="NreC/VraR/RcsB-like_REC"/>
</dbReference>
<dbReference type="SMART" id="SM00421">
    <property type="entry name" value="HTH_LUXR"/>
    <property type="match status" value="1"/>
</dbReference>
<dbReference type="InterPro" id="IPR001789">
    <property type="entry name" value="Sig_transdc_resp-reg_receiver"/>
</dbReference>
<evidence type="ECO:0000256" key="4">
    <source>
        <dbReference type="ARBA" id="ARBA00023163"/>
    </source>
</evidence>
<organism evidence="8 9">
    <name type="scientific">Solirubrobacter ginsenosidimutans</name>
    <dbReference type="NCBI Taxonomy" id="490573"/>
    <lineage>
        <taxon>Bacteria</taxon>
        <taxon>Bacillati</taxon>
        <taxon>Actinomycetota</taxon>
        <taxon>Thermoleophilia</taxon>
        <taxon>Solirubrobacterales</taxon>
        <taxon>Solirubrobacteraceae</taxon>
        <taxon>Solirubrobacter</taxon>
    </lineage>
</organism>
<dbReference type="InterPro" id="IPR039420">
    <property type="entry name" value="WalR-like"/>
</dbReference>
<evidence type="ECO:0000313" key="8">
    <source>
        <dbReference type="EMBL" id="MDA0164344.1"/>
    </source>
</evidence>
<evidence type="ECO:0000256" key="5">
    <source>
        <dbReference type="PROSITE-ProRule" id="PRU00169"/>
    </source>
</evidence>
<evidence type="ECO:0000256" key="3">
    <source>
        <dbReference type="ARBA" id="ARBA00023125"/>
    </source>
</evidence>